<dbReference type="InterPro" id="IPR036663">
    <property type="entry name" value="Fumarylacetoacetase_C_sf"/>
</dbReference>
<reference evidence="4" key="1">
    <citation type="journal article" date="2019" name="Int. J. Syst. Evol. Microbiol.">
        <title>The Global Catalogue of Microorganisms (GCM) 10K type strain sequencing project: providing services to taxonomists for standard genome sequencing and annotation.</title>
        <authorList>
            <consortium name="The Broad Institute Genomics Platform"/>
            <consortium name="The Broad Institute Genome Sequencing Center for Infectious Disease"/>
            <person name="Wu L."/>
            <person name="Ma J."/>
        </authorList>
    </citation>
    <scope>NUCLEOTIDE SEQUENCE [LARGE SCALE GENOMIC DNA]</scope>
    <source>
        <strain evidence="4">KCTC 42087</strain>
    </source>
</reference>
<evidence type="ECO:0000313" key="4">
    <source>
        <dbReference type="Proteomes" id="UP001596074"/>
    </source>
</evidence>
<dbReference type="RefSeq" id="WP_378281480.1">
    <property type="nucleotide sequence ID" value="NZ_JBHSON010000010.1"/>
</dbReference>
<accession>A0ABW0ZS16</accession>
<dbReference type="EMBL" id="JBHSON010000010">
    <property type="protein sequence ID" value="MFC5745856.1"/>
    <property type="molecule type" value="Genomic_DNA"/>
</dbReference>
<dbReference type="Gene3D" id="3.90.850.10">
    <property type="entry name" value="Fumarylacetoacetase-like, C-terminal domain"/>
    <property type="match status" value="1"/>
</dbReference>
<organism evidence="3 4">
    <name type="scientific">Actinomadura rugatobispora</name>
    <dbReference type="NCBI Taxonomy" id="1994"/>
    <lineage>
        <taxon>Bacteria</taxon>
        <taxon>Bacillati</taxon>
        <taxon>Actinomycetota</taxon>
        <taxon>Actinomycetes</taxon>
        <taxon>Streptosporangiales</taxon>
        <taxon>Thermomonosporaceae</taxon>
        <taxon>Actinomadura</taxon>
    </lineage>
</organism>
<dbReference type="Pfam" id="PF01557">
    <property type="entry name" value="FAA_hydrolase"/>
    <property type="match status" value="1"/>
</dbReference>
<dbReference type="PANTHER" id="PTHR30143:SF0">
    <property type="entry name" value="2-KETO-4-PENTENOATE HYDRATASE"/>
    <property type="match status" value="1"/>
</dbReference>
<comment type="caution">
    <text evidence="3">The sequence shown here is derived from an EMBL/GenBank/DDBJ whole genome shotgun (WGS) entry which is preliminary data.</text>
</comment>
<gene>
    <name evidence="3" type="ORF">ACFPZN_09575</name>
</gene>
<dbReference type="InterPro" id="IPR050772">
    <property type="entry name" value="Hydratase-Decarb/MhpD_sf"/>
</dbReference>
<dbReference type="Proteomes" id="UP001596074">
    <property type="component" value="Unassembled WGS sequence"/>
</dbReference>
<evidence type="ECO:0000259" key="2">
    <source>
        <dbReference type="Pfam" id="PF01557"/>
    </source>
</evidence>
<evidence type="ECO:0000313" key="3">
    <source>
        <dbReference type="EMBL" id="MFC5745856.1"/>
    </source>
</evidence>
<protein>
    <submittedName>
        <fullName evidence="3">2-keto-4-pentenoate hydratase</fullName>
    </submittedName>
</protein>
<proteinExistence type="predicted"/>
<dbReference type="SUPFAM" id="SSF56529">
    <property type="entry name" value="FAH"/>
    <property type="match status" value="1"/>
</dbReference>
<feature type="domain" description="Fumarylacetoacetase-like C-terminal" evidence="2">
    <location>
        <begin position="97"/>
        <end position="261"/>
    </location>
</feature>
<evidence type="ECO:0000256" key="1">
    <source>
        <dbReference type="ARBA" id="ARBA00023239"/>
    </source>
</evidence>
<name>A0ABW0ZS16_9ACTN</name>
<sequence>MSGGVAPEAIAAAADRLDRAAIDRAACAPVADLIGPSDIDAAYAVQSALTDRRVARGARIIGKKIGLTSEAVQRQVGVDRPDFGVLFDDMRHPSGGTVPLDRLLQPRAEAEIAFVLAADILDPDPAVVRSAAGTAVAAIEVVDSRIEDWRIGITDTVADNASSGVFVLGDREVPVERFTPAEVSMRMFRNGGQASDGSGRACLGDPLNALEWLARTALDIGAPLRRGDIVLSGALGPMVPVRDGDLIEADIHPLGRVSATFVQGG</sequence>
<keyword evidence="1" id="KW-0456">Lyase</keyword>
<dbReference type="PANTHER" id="PTHR30143">
    <property type="entry name" value="ACID HYDRATASE"/>
    <property type="match status" value="1"/>
</dbReference>
<dbReference type="InterPro" id="IPR011234">
    <property type="entry name" value="Fumarylacetoacetase-like_C"/>
</dbReference>
<keyword evidence="4" id="KW-1185">Reference proteome</keyword>